<evidence type="ECO:0000313" key="2">
    <source>
        <dbReference type="EMBL" id="KAJ8895017.1"/>
    </source>
</evidence>
<reference evidence="2 3" key="1">
    <citation type="submission" date="2023-02" db="EMBL/GenBank/DDBJ databases">
        <title>LHISI_Scaffold_Assembly.</title>
        <authorList>
            <person name="Stuart O.P."/>
            <person name="Cleave R."/>
            <person name="Magrath M.J.L."/>
            <person name="Mikheyev A.S."/>
        </authorList>
    </citation>
    <scope>NUCLEOTIDE SEQUENCE [LARGE SCALE GENOMIC DNA]</scope>
    <source>
        <strain evidence="2">Daus_M_001</strain>
        <tissue evidence="2">Leg muscle</tissue>
    </source>
</reference>
<evidence type="ECO:0000256" key="1">
    <source>
        <dbReference type="SAM" id="MobiDB-lite"/>
    </source>
</evidence>
<proteinExistence type="predicted"/>
<dbReference type="EMBL" id="JARBHB010000001">
    <property type="protein sequence ID" value="KAJ8895017.1"/>
    <property type="molecule type" value="Genomic_DNA"/>
</dbReference>
<gene>
    <name evidence="2" type="ORF">PR048_000326</name>
</gene>
<keyword evidence="3" id="KW-1185">Reference proteome</keyword>
<organism evidence="2 3">
    <name type="scientific">Dryococelus australis</name>
    <dbReference type="NCBI Taxonomy" id="614101"/>
    <lineage>
        <taxon>Eukaryota</taxon>
        <taxon>Metazoa</taxon>
        <taxon>Ecdysozoa</taxon>
        <taxon>Arthropoda</taxon>
        <taxon>Hexapoda</taxon>
        <taxon>Insecta</taxon>
        <taxon>Pterygota</taxon>
        <taxon>Neoptera</taxon>
        <taxon>Polyneoptera</taxon>
        <taxon>Phasmatodea</taxon>
        <taxon>Verophasmatodea</taxon>
        <taxon>Anareolatae</taxon>
        <taxon>Phasmatidae</taxon>
        <taxon>Eurycanthinae</taxon>
        <taxon>Dryococelus</taxon>
    </lineage>
</organism>
<sequence>MLVRTTVIPLKNFYFIYSCDISLCHLDASHHTATSHTCLDWCIMGSYLSPDCHALISCILHTVRAPKFPANVDDTVEQFNNALISFLDTYVPVKTRRVTRSPSSWMTQGTLSLMPQRDAAYQQNENSLKSDKETTTKHHET</sequence>
<feature type="compositionally biased region" description="Basic and acidic residues" evidence="1">
    <location>
        <begin position="128"/>
        <end position="141"/>
    </location>
</feature>
<evidence type="ECO:0000313" key="3">
    <source>
        <dbReference type="Proteomes" id="UP001159363"/>
    </source>
</evidence>
<protein>
    <submittedName>
        <fullName evidence="2">Uncharacterized protein</fullName>
    </submittedName>
</protein>
<dbReference type="Proteomes" id="UP001159363">
    <property type="component" value="Chromosome 1"/>
</dbReference>
<name>A0ABQ9IEA9_9NEOP</name>
<feature type="region of interest" description="Disordered" evidence="1">
    <location>
        <begin position="121"/>
        <end position="141"/>
    </location>
</feature>
<accession>A0ABQ9IEA9</accession>
<comment type="caution">
    <text evidence="2">The sequence shown here is derived from an EMBL/GenBank/DDBJ whole genome shotgun (WGS) entry which is preliminary data.</text>
</comment>